<protein>
    <submittedName>
        <fullName evidence="2">Uncharacterized protein</fullName>
    </submittedName>
</protein>
<dbReference type="STRING" id="913774.A0A0C3CWV3"/>
<dbReference type="HOGENOM" id="CLU_057563_0_0_1"/>
<sequence>MRSDNLMRFRPSALMPFILSITAFVLVLVLVLSGTNPNLIPDGYLLSVNTTSAGQNLVEFRSASPVTTATNVVRDTRSAELSQSSSASSAAPTLIIPKATAPTNQAAIPISLIGTFFQLILNTFASGQGDTLQGIVSTLITTEKQSLGVSQYYTIHLSGICEGSALNANATYSTLPFNLTRCVSYGNAGAYIANLTSTVSDSTLIAATNITVPALGAVPSIGKTVQSLIDLVSALAFVVFVISLFGNGLSIFLSAVAFFAPSYGRTYVAGAAITTISTQLLQVAALTSTILAVSINKAINNSSAILGISAAVGGKFLALIWAAYVAAQMANGYWIATWFVKFRTVSYKARHRTPQQMRSYKGIWREILSDLRLQKMEHDDAEMPIKRRLNIRHWDEKHGQR</sequence>
<dbReference type="InterPro" id="IPR009571">
    <property type="entry name" value="SUR7/Rim9-like_fungi"/>
</dbReference>
<feature type="transmembrane region" description="Helical" evidence="1">
    <location>
        <begin position="305"/>
        <end position="326"/>
    </location>
</feature>
<keyword evidence="3" id="KW-1185">Reference proteome</keyword>
<dbReference type="InParanoid" id="A0A0C3CWV3"/>
<proteinExistence type="predicted"/>
<keyword evidence="1" id="KW-0812">Transmembrane</keyword>
<keyword evidence="1" id="KW-1133">Transmembrane helix</keyword>
<evidence type="ECO:0000256" key="1">
    <source>
        <dbReference type="SAM" id="Phobius"/>
    </source>
</evidence>
<dbReference type="GO" id="GO:0005886">
    <property type="term" value="C:plasma membrane"/>
    <property type="evidence" value="ECO:0007669"/>
    <property type="project" value="InterPro"/>
</dbReference>
<dbReference type="InterPro" id="IPR052413">
    <property type="entry name" value="SUR7_domain"/>
</dbReference>
<evidence type="ECO:0000313" key="3">
    <source>
        <dbReference type="Proteomes" id="UP000054321"/>
    </source>
</evidence>
<reference evidence="2 3" key="1">
    <citation type="submission" date="2014-04" db="EMBL/GenBank/DDBJ databases">
        <authorList>
            <consortium name="DOE Joint Genome Institute"/>
            <person name="Kuo A."/>
            <person name="Martino E."/>
            <person name="Perotto S."/>
            <person name="Kohler A."/>
            <person name="Nagy L.G."/>
            <person name="Floudas D."/>
            <person name="Copeland A."/>
            <person name="Barry K.W."/>
            <person name="Cichocki N."/>
            <person name="Veneault-Fourrey C."/>
            <person name="LaButti K."/>
            <person name="Lindquist E.A."/>
            <person name="Lipzen A."/>
            <person name="Lundell T."/>
            <person name="Morin E."/>
            <person name="Murat C."/>
            <person name="Sun H."/>
            <person name="Tunlid A."/>
            <person name="Henrissat B."/>
            <person name="Grigoriev I.V."/>
            <person name="Hibbett D.S."/>
            <person name="Martin F."/>
            <person name="Nordberg H.P."/>
            <person name="Cantor M.N."/>
            <person name="Hua S.X."/>
        </authorList>
    </citation>
    <scope>NUCLEOTIDE SEQUENCE [LARGE SCALE GENOMIC DNA]</scope>
    <source>
        <strain evidence="2 3">Zn</strain>
    </source>
</reference>
<reference evidence="3" key="2">
    <citation type="submission" date="2015-01" db="EMBL/GenBank/DDBJ databases">
        <title>Evolutionary Origins and Diversification of the Mycorrhizal Mutualists.</title>
        <authorList>
            <consortium name="DOE Joint Genome Institute"/>
            <consortium name="Mycorrhizal Genomics Consortium"/>
            <person name="Kohler A."/>
            <person name="Kuo A."/>
            <person name="Nagy L.G."/>
            <person name="Floudas D."/>
            <person name="Copeland A."/>
            <person name="Barry K.W."/>
            <person name="Cichocki N."/>
            <person name="Veneault-Fourrey C."/>
            <person name="LaButti K."/>
            <person name="Lindquist E.A."/>
            <person name="Lipzen A."/>
            <person name="Lundell T."/>
            <person name="Morin E."/>
            <person name="Murat C."/>
            <person name="Riley R."/>
            <person name="Ohm R."/>
            <person name="Sun H."/>
            <person name="Tunlid A."/>
            <person name="Henrissat B."/>
            <person name="Grigoriev I.V."/>
            <person name="Hibbett D.S."/>
            <person name="Martin F."/>
        </authorList>
    </citation>
    <scope>NUCLEOTIDE SEQUENCE [LARGE SCALE GENOMIC DNA]</scope>
    <source>
        <strain evidence="3">Zn</strain>
    </source>
</reference>
<feature type="transmembrane region" description="Helical" evidence="1">
    <location>
        <begin position="234"/>
        <end position="260"/>
    </location>
</feature>
<dbReference type="AlphaFoldDB" id="A0A0C3CWV3"/>
<keyword evidence="1" id="KW-0472">Membrane</keyword>
<organism evidence="2 3">
    <name type="scientific">Oidiodendron maius (strain Zn)</name>
    <dbReference type="NCBI Taxonomy" id="913774"/>
    <lineage>
        <taxon>Eukaryota</taxon>
        <taxon>Fungi</taxon>
        <taxon>Dikarya</taxon>
        <taxon>Ascomycota</taxon>
        <taxon>Pezizomycotina</taxon>
        <taxon>Leotiomycetes</taxon>
        <taxon>Leotiomycetes incertae sedis</taxon>
        <taxon>Myxotrichaceae</taxon>
        <taxon>Oidiodendron</taxon>
    </lineage>
</organism>
<dbReference type="EMBL" id="KN832891">
    <property type="protein sequence ID" value="KIM94167.1"/>
    <property type="molecule type" value="Genomic_DNA"/>
</dbReference>
<gene>
    <name evidence="2" type="ORF">OIDMADRAFT_61000</name>
</gene>
<dbReference type="PANTHER" id="PTHR28019:SF7">
    <property type="entry name" value="SUR7 PROTEIN"/>
    <property type="match status" value="1"/>
</dbReference>
<dbReference type="OrthoDB" id="4159154at2759"/>
<dbReference type="GO" id="GO:0031505">
    <property type="term" value="P:fungal-type cell wall organization"/>
    <property type="evidence" value="ECO:0007669"/>
    <property type="project" value="TreeGrafter"/>
</dbReference>
<feature type="transmembrane region" description="Helical" evidence="1">
    <location>
        <begin position="266"/>
        <end position="293"/>
    </location>
</feature>
<evidence type="ECO:0000313" key="2">
    <source>
        <dbReference type="EMBL" id="KIM94167.1"/>
    </source>
</evidence>
<dbReference type="Proteomes" id="UP000054321">
    <property type="component" value="Unassembled WGS sequence"/>
</dbReference>
<dbReference type="PANTHER" id="PTHR28019">
    <property type="entry name" value="CELL MEMBRANE PROTEIN YLR413W-RELATED"/>
    <property type="match status" value="1"/>
</dbReference>
<name>A0A0C3CWV3_OIDMZ</name>
<dbReference type="Pfam" id="PF06687">
    <property type="entry name" value="SUR7"/>
    <property type="match status" value="1"/>
</dbReference>
<dbReference type="GO" id="GO:0051285">
    <property type="term" value="C:cell cortex of cell tip"/>
    <property type="evidence" value="ECO:0007669"/>
    <property type="project" value="TreeGrafter"/>
</dbReference>
<accession>A0A0C3CWV3</accession>